<gene>
    <name evidence="4" type="primary">g886</name>
    <name evidence="4" type="ORF">VP750_LOCUS771</name>
</gene>
<feature type="domain" description="Peptidase C14 caspase" evidence="3">
    <location>
        <begin position="118"/>
        <end position="363"/>
    </location>
</feature>
<feature type="compositionally biased region" description="Pro residues" evidence="2">
    <location>
        <begin position="91"/>
        <end position="101"/>
    </location>
</feature>
<evidence type="ECO:0000256" key="1">
    <source>
        <dbReference type="ARBA" id="ARBA00009005"/>
    </source>
</evidence>
<protein>
    <submittedName>
        <fullName evidence="4">G886 protein</fullName>
    </submittedName>
</protein>
<dbReference type="PANTHER" id="PTHR48104">
    <property type="entry name" value="METACASPASE-4"/>
    <property type="match status" value="1"/>
</dbReference>
<evidence type="ECO:0000313" key="4">
    <source>
        <dbReference type="EMBL" id="CAL5219112.1"/>
    </source>
</evidence>
<dbReference type="SUPFAM" id="SSF52129">
    <property type="entry name" value="Caspase-like"/>
    <property type="match status" value="1"/>
</dbReference>
<dbReference type="Proteomes" id="UP001497392">
    <property type="component" value="Unassembled WGS sequence"/>
</dbReference>
<keyword evidence="5" id="KW-1185">Reference proteome</keyword>
<evidence type="ECO:0000256" key="2">
    <source>
        <dbReference type="SAM" id="MobiDB-lite"/>
    </source>
</evidence>
<evidence type="ECO:0000259" key="3">
    <source>
        <dbReference type="Pfam" id="PF00656"/>
    </source>
</evidence>
<feature type="compositionally biased region" description="Low complexity" evidence="2">
    <location>
        <begin position="25"/>
        <end position="38"/>
    </location>
</feature>
<dbReference type="Gene3D" id="3.40.50.12660">
    <property type="match status" value="1"/>
</dbReference>
<sequence>MSWGGPWGGQPQYPPQQYPQPQYPQPQGHHPPQYPQGQSNGVPAAPSAPPMPSAPWQQQPSPAQGQFPAGPGASGGAVAPNQNCGFAGPGAPNPYMPPPMPNTGQKPNIPQNFAPTGRKKALICACNYRGSPNELKGCINDAHCMKYLLTTRLGFREADIVMLTDDQNNPQAWPTRANMLYQMQMLTHACQPGDSLVFHFSGHGSQVRDDSGDEVDGLNETLCPCDFKHGGMIVDDELNRLLVNPLAPGVRLHAIIDACHSGTALDLEYRCKVKSSGLHWKMEYARQPRMYKGTAGGEALQIGAARDKQTAADTAAMSGGANTGAATFAFIQAIERRGTNISYGQLMYSMSEALEQLSAQQGKLPPKLPAQVGGLFGGLVNKLVDGAMDMAGLSAQTPVLSCNYPFDLNRPLAI</sequence>
<feature type="compositionally biased region" description="Pro residues" evidence="2">
    <location>
        <begin position="12"/>
        <end position="24"/>
    </location>
</feature>
<organism evidence="4 5">
    <name type="scientific">Coccomyxa viridis</name>
    <dbReference type="NCBI Taxonomy" id="1274662"/>
    <lineage>
        <taxon>Eukaryota</taxon>
        <taxon>Viridiplantae</taxon>
        <taxon>Chlorophyta</taxon>
        <taxon>core chlorophytes</taxon>
        <taxon>Trebouxiophyceae</taxon>
        <taxon>Trebouxiophyceae incertae sedis</taxon>
        <taxon>Coccomyxaceae</taxon>
        <taxon>Coccomyxa</taxon>
    </lineage>
</organism>
<comment type="caution">
    <text evidence="4">The sequence shown here is derived from an EMBL/GenBank/DDBJ whole genome shotgun (WGS) entry which is preliminary data.</text>
</comment>
<comment type="similarity">
    <text evidence="1">Belongs to the peptidase C14B family.</text>
</comment>
<name>A0ABP1FM48_9CHLO</name>
<dbReference type="EMBL" id="CAXHTA020000002">
    <property type="protein sequence ID" value="CAL5219112.1"/>
    <property type="molecule type" value="Genomic_DNA"/>
</dbReference>
<feature type="compositionally biased region" description="Low complexity" evidence="2">
    <location>
        <begin position="54"/>
        <end position="80"/>
    </location>
</feature>
<evidence type="ECO:0000313" key="5">
    <source>
        <dbReference type="Proteomes" id="UP001497392"/>
    </source>
</evidence>
<dbReference type="InterPro" id="IPR029030">
    <property type="entry name" value="Caspase-like_dom_sf"/>
</dbReference>
<proteinExistence type="inferred from homology"/>
<dbReference type="InterPro" id="IPR050452">
    <property type="entry name" value="Metacaspase"/>
</dbReference>
<accession>A0ABP1FM48</accession>
<reference evidence="4 5" key="1">
    <citation type="submission" date="2024-06" db="EMBL/GenBank/DDBJ databases">
        <authorList>
            <person name="Kraege A."/>
            <person name="Thomma B."/>
        </authorList>
    </citation>
    <scope>NUCLEOTIDE SEQUENCE [LARGE SCALE GENOMIC DNA]</scope>
</reference>
<dbReference type="PANTHER" id="PTHR48104:SF30">
    <property type="entry name" value="METACASPASE-1"/>
    <property type="match status" value="1"/>
</dbReference>
<feature type="region of interest" description="Disordered" evidence="2">
    <location>
        <begin position="1"/>
        <end position="110"/>
    </location>
</feature>
<dbReference type="InterPro" id="IPR011600">
    <property type="entry name" value="Pept_C14_caspase"/>
</dbReference>
<dbReference type="Pfam" id="PF00656">
    <property type="entry name" value="Peptidase_C14"/>
    <property type="match status" value="1"/>
</dbReference>